<evidence type="ECO:0000313" key="11">
    <source>
        <dbReference type="Proteomes" id="UP000391834"/>
    </source>
</evidence>
<evidence type="ECO:0000256" key="2">
    <source>
        <dbReference type="ARBA" id="ARBA00022679"/>
    </source>
</evidence>
<feature type="binding site" evidence="8">
    <location>
        <position position="71"/>
    </location>
    <ligand>
        <name>GTP</name>
        <dbReference type="ChEBI" id="CHEBI:37565"/>
    </ligand>
</feature>
<dbReference type="PANTHER" id="PTHR19136:SF81">
    <property type="entry name" value="MOLYBDENUM COFACTOR GUANYLYLTRANSFERASE"/>
    <property type="match status" value="1"/>
</dbReference>
<evidence type="ECO:0000256" key="7">
    <source>
        <dbReference type="ARBA" id="ARBA00023150"/>
    </source>
</evidence>
<dbReference type="CDD" id="cd02503">
    <property type="entry name" value="MobA"/>
    <property type="match status" value="1"/>
</dbReference>
<protein>
    <recommendedName>
        <fullName evidence="8">Probable molybdenum cofactor guanylyltransferase</fullName>
        <shortName evidence="8">MoCo guanylyltransferase</shortName>
        <ecNumber evidence="8">2.7.7.77</ecNumber>
    </recommendedName>
    <alternativeName>
        <fullName evidence="8">GTP:molybdopterin guanylyltransferase</fullName>
    </alternativeName>
    <alternativeName>
        <fullName evidence="8">Mo-MPT guanylyltransferase</fullName>
    </alternativeName>
    <alternativeName>
        <fullName evidence="8">Molybdopterin guanylyltransferase</fullName>
    </alternativeName>
    <alternativeName>
        <fullName evidence="8">Molybdopterin-guanine dinucleotide synthase</fullName>
        <shortName evidence="8">MGD synthase</shortName>
    </alternativeName>
</protein>
<keyword evidence="2 8" id="KW-0808">Transferase</keyword>
<dbReference type="Proteomes" id="UP000391834">
    <property type="component" value="Unassembled WGS sequence"/>
</dbReference>
<keyword evidence="5 8" id="KW-0460">Magnesium</keyword>
<name>A0A5M4AX18_9BACT</name>
<comment type="function">
    <text evidence="8">Transfers a GMP moiety from GTP to Mo-molybdopterin (Mo-MPT) cofactor (Moco or molybdenum cofactor) to form Mo-molybdopterin guanine dinucleotide (Mo-MGD) cofactor.</text>
</comment>
<evidence type="ECO:0000256" key="3">
    <source>
        <dbReference type="ARBA" id="ARBA00022723"/>
    </source>
</evidence>
<evidence type="ECO:0000256" key="4">
    <source>
        <dbReference type="ARBA" id="ARBA00022741"/>
    </source>
</evidence>
<dbReference type="GO" id="GO:0005737">
    <property type="term" value="C:cytoplasm"/>
    <property type="evidence" value="ECO:0007669"/>
    <property type="project" value="UniProtKB-SubCell"/>
</dbReference>
<comment type="caution">
    <text evidence="8">Lacks conserved residue(s) required for the propagation of feature annotation.</text>
</comment>
<dbReference type="PANTHER" id="PTHR19136">
    <property type="entry name" value="MOLYBDENUM COFACTOR GUANYLYLTRANSFERASE"/>
    <property type="match status" value="1"/>
</dbReference>
<dbReference type="SUPFAM" id="SSF53448">
    <property type="entry name" value="Nucleotide-diphospho-sugar transferases"/>
    <property type="match status" value="1"/>
</dbReference>
<organism evidence="10 11">
    <name type="scientific">Prolixibacter bellariivorans</name>
    <dbReference type="NCBI Taxonomy" id="314319"/>
    <lineage>
        <taxon>Bacteria</taxon>
        <taxon>Pseudomonadati</taxon>
        <taxon>Bacteroidota</taxon>
        <taxon>Bacteroidia</taxon>
        <taxon>Marinilabiliales</taxon>
        <taxon>Prolixibacteraceae</taxon>
        <taxon>Prolixibacter</taxon>
    </lineage>
</organism>
<dbReference type="GO" id="GO:0046872">
    <property type="term" value="F:metal ion binding"/>
    <property type="evidence" value="ECO:0007669"/>
    <property type="project" value="UniProtKB-KW"/>
</dbReference>
<dbReference type="Gene3D" id="3.90.550.10">
    <property type="entry name" value="Spore Coat Polysaccharide Biosynthesis Protein SpsA, Chain A"/>
    <property type="match status" value="1"/>
</dbReference>
<dbReference type="GO" id="GO:0061603">
    <property type="term" value="F:molybdenum cofactor guanylyltransferase activity"/>
    <property type="evidence" value="ECO:0007669"/>
    <property type="project" value="UniProtKB-EC"/>
</dbReference>
<keyword evidence="10" id="KW-0548">Nucleotidyltransferase</keyword>
<dbReference type="InterPro" id="IPR025877">
    <property type="entry name" value="MobA-like_NTP_Trfase"/>
</dbReference>
<dbReference type="InterPro" id="IPR013482">
    <property type="entry name" value="Molybde_CF_guanTrfase"/>
</dbReference>
<dbReference type="EC" id="2.7.7.77" evidence="8"/>
<reference evidence="10 11" key="1">
    <citation type="submission" date="2019-10" db="EMBL/GenBank/DDBJ databases">
        <title>Prolixibacter strains distinguished by the presence of nitrate reductase genes were adept at nitrate-dependent anaerobic corrosion of metallic iron and carbon steel.</title>
        <authorList>
            <person name="Iino T."/>
            <person name="Shono N."/>
            <person name="Ito K."/>
            <person name="Nakamura R."/>
            <person name="Sueoka K."/>
            <person name="Harayama S."/>
            <person name="Ohkuma M."/>
        </authorList>
    </citation>
    <scope>NUCLEOTIDE SEQUENCE [LARGE SCALE GENOMIC DNA]</scope>
    <source>
        <strain evidence="10 11">JCM 13498</strain>
    </source>
</reference>
<keyword evidence="4 8" id="KW-0547">Nucleotide-binding</keyword>
<dbReference type="GO" id="GO:0006777">
    <property type="term" value="P:Mo-molybdopterin cofactor biosynthetic process"/>
    <property type="evidence" value="ECO:0007669"/>
    <property type="project" value="UniProtKB-KW"/>
</dbReference>
<keyword evidence="11" id="KW-1185">Reference proteome</keyword>
<dbReference type="InterPro" id="IPR029044">
    <property type="entry name" value="Nucleotide-diphossugar_trans"/>
</dbReference>
<keyword evidence="1 8" id="KW-0963">Cytoplasm</keyword>
<dbReference type="HAMAP" id="MF_00316">
    <property type="entry name" value="MobA"/>
    <property type="match status" value="1"/>
</dbReference>
<comment type="caution">
    <text evidence="10">The sequence shown here is derived from an EMBL/GenBank/DDBJ whole genome shotgun (WGS) entry which is preliminary data.</text>
</comment>
<dbReference type="Pfam" id="PF12804">
    <property type="entry name" value="NTP_transf_3"/>
    <property type="match status" value="1"/>
</dbReference>
<keyword evidence="6 8" id="KW-0342">GTP-binding</keyword>
<feature type="binding site" evidence="8">
    <location>
        <position position="100"/>
    </location>
    <ligand>
        <name>GTP</name>
        <dbReference type="ChEBI" id="CHEBI:37565"/>
    </ligand>
</feature>
<dbReference type="EMBL" id="BLAX01000001">
    <property type="protein sequence ID" value="GET32459.1"/>
    <property type="molecule type" value="Genomic_DNA"/>
</dbReference>
<comment type="domain">
    <text evidence="8">The N-terminal domain determines nucleotide recognition and specific binding, while the C-terminal domain determines the specific binding to the target protein.</text>
</comment>
<evidence type="ECO:0000256" key="1">
    <source>
        <dbReference type="ARBA" id="ARBA00022490"/>
    </source>
</evidence>
<evidence type="ECO:0000313" key="10">
    <source>
        <dbReference type="EMBL" id="GET32459.1"/>
    </source>
</evidence>
<keyword evidence="7 8" id="KW-0501">Molybdenum cofactor biosynthesis</keyword>
<dbReference type="OrthoDB" id="9788394at2"/>
<comment type="catalytic activity">
    <reaction evidence="8">
        <text>Mo-molybdopterin + GTP + H(+) = Mo-molybdopterin guanine dinucleotide + diphosphate</text>
        <dbReference type="Rhea" id="RHEA:34243"/>
        <dbReference type="ChEBI" id="CHEBI:15378"/>
        <dbReference type="ChEBI" id="CHEBI:33019"/>
        <dbReference type="ChEBI" id="CHEBI:37565"/>
        <dbReference type="ChEBI" id="CHEBI:71302"/>
        <dbReference type="ChEBI" id="CHEBI:71310"/>
        <dbReference type="EC" id="2.7.7.77"/>
    </reaction>
</comment>
<feature type="binding site" evidence="8">
    <location>
        <position position="100"/>
    </location>
    <ligand>
        <name>Mg(2+)</name>
        <dbReference type="ChEBI" id="CHEBI:18420"/>
    </ligand>
</feature>
<comment type="similarity">
    <text evidence="8">Belongs to the MobA family.</text>
</comment>
<feature type="binding site" evidence="8">
    <location>
        <begin position="15"/>
        <end position="17"/>
    </location>
    <ligand>
        <name>GTP</name>
        <dbReference type="ChEBI" id="CHEBI:37565"/>
    </ligand>
</feature>
<gene>
    <name evidence="8 10" type="primary">mobA</name>
    <name evidence="10" type="ORF">PbJCM13498_13220</name>
</gene>
<sequence length="189" mass="21175">MNREKLTLDLGGIVLSGGKSTRMGTDKGFVLYQGKPLVQYSLALLKYFCQDIIISANHDAYRELGYPVVEDEYIYCGPAGGLHAALRASTHEWNLVLSCDVPFVTREVLSRLIGARASKGTVPYHDGGLEPLVAIYHHSMHLVFEENLLLNQYRLQEIIKSADIHLLSFQDMLDKNPRLFDNLNAPSDL</sequence>
<dbReference type="GO" id="GO:0005525">
    <property type="term" value="F:GTP binding"/>
    <property type="evidence" value="ECO:0007669"/>
    <property type="project" value="UniProtKB-UniRule"/>
</dbReference>
<feature type="domain" description="MobA-like NTP transferase" evidence="9">
    <location>
        <begin position="12"/>
        <end position="161"/>
    </location>
</feature>
<evidence type="ECO:0000256" key="5">
    <source>
        <dbReference type="ARBA" id="ARBA00022842"/>
    </source>
</evidence>
<comment type="cofactor">
    <cofactor evidence="8">
        <name>Mg(2+)</name>
        <dbReference type="ChEBI" id="CHEBI:18420"/>
    </cofactor>
</comment>
<keyword evidence="3 8" id="KW-0479">Metal-binding</keyword>
<comment type="subcellular location">
    <subcellularLocation>
        <location evidence="8">Cytoplasm</location>
    </subcellularLocation>
</comment>
<feature type="binding site" evidence="8">
    <location>
        <position position="27"/>
    </location>
    <ligand>
        <name>GTP</name>
        <dbReference type="ChEBI" id="CHEBI:37565"/>
    </ligand>
</feature>
<dbReference type="AlphaFoldDB" id="A0A5M4AX18"/>
<accession>A0A5M4AX18</accession>
<proteinExistence type="inferred from homology"/>
<evidence type="ECO:0000259" key="9">
    <source>
        <dbReference type="Pfam" id="PF12804"/>
    </source>
</evidence>
<evidence type="ECO:0000256" key="6">
    <source>
        <dbReference type="ARBA" id="ARBA00023134"/>
    </source>
</evidence>
<evidence type="ECO:0000256" key="8">
    <source>
        <dbReference type="HAMAP-Rule" id="MF_00316"/>
    </source>
</evidence>
<dbReference type="RefSeq" id="WP_025863072.1">
    <property type="nucleotide sequence ID" value="NZ_BLAX01000001.1"/>
</dbReference>